<evidence type="ECO:0000313" key="3">
    <source>
        <dbReference type="Proteomes" id="UP001215598"/>
    </source>
</evidence>
<protein>
    <submittedName>
        <fullName evidence="2">Uncharacterized protein</fullName>
    </submittedName>
</protein>
<name>A0AAD7GRC7_9AGAR</name>
<feature type="compositionally biased region" description="Gly residues" evidence="1">
    <location>
        <begin position="554"/>
        <end position="569"/>
    </location>
</feature>
<feature type="region of interest" description="Disordered" evidence="1">
    <location>
        <begin position="461"/>
        <end position="574"/>
    </location>
</feature>
<evidence type="ECO:0000256" key="1">
    <source>
        <dbReference type="SAM" id="MobiDB-lite"/>
    </source>
</evidence>
<keyword evidence="3" id="KW-1185">Reference proteome</keyword>
<feature type="compositionally biased region" description="Basic and acidic residues" evidence="1">
    <location>
        <begin position="537"/>
        <end position="553"/>
    </location>
</feature>
<dbReference type="PANTHER" id="PTHR48125:SF10">
    <property type="entry name" value="OS12G0136300 PROTEIN"/>
    <property type="match status" value="1"/>
</dbReference>
<feature type="compositionally biased region" description="Low complexity" evidence="1">
    <location>
        <begin position="468"/>
        <end position="481"/>
    </location>
</feature>
<sequence length="894" mass="97339">MENTPSSLPNGADNAPPLNGADNTPPLVGATSGSGAPEPENTPPLVIGSGAPQPTPDVPNPTPDAPTGTGASGDAAHPAAGPLVLVQPGMSLEETLGLPPPPPPITPGSAPDVTEVPPPKVVKWVKEKRGRHRKGTEKAAPGKVSWVWGTKLVFFSKRKDQWLVEAEAGRAGAFYTKLMKLYVKKYGYQLADDEDLEVDIEDPPDSAADEVVHERLTPEEADFRERYTKLLRGRIGQWYRLQYGSLLKSDASAFTEMFTGVLDGAPPKPTRAQIGHYYSRKFYDSRVKPRADARIAALKRRALLEGLPEPKVIDIISKVTKEVWEEETPEFRKECELALEREYTENVKAWEQSLADSPTRTPDEIAATLDNAAYYVQPLVDAIQQRFGMCVSLLLCGPVGKRGGRIMVQSVHAGQTKGLAAQKWPEHDWLGFQEVERIMCNFGKECFSVAECRARIVKGSDEEGTGAGASSASVSAGPSQSTAQPPNPAALSAADTAEGSGGAPSRMGVAGGAAQGENEPVRPIASGAGDRALSENAGDKEAAGNSADAERGTGPEGAGHDGVQGGGEGGVEDEYGVGVDAETRAGIEACWVRTDREEWTEELKKVHAAFERGKRLGIEWGECVDKFFDFERAWGFDEGTFQMGRVKRPVEFGMWLQRGRKWYLPPTISVVGTRDDEESFAGRWWTWYTSLQPPERVMLGTTLSRPEKADWSNMAAMHGTNGLLQVMAALSWWGEKLVKKRDGPEWPDWVAAVEDMTWVLEELVDSGEIEAAKEGGKKKRGRTEAGGNQEGANRGGKRQKKNTEKSAEGEAEQVSDGNGDRQEQEDESETGKKRKKRSAPEDAPEEPPRRRTRGNPGQKDGARVLRDRPARGKDQEKAGEKTRPKPRPVNFRRK</sequence>
<organism evidence="2 3">
    <name type="scientific">Mycena metata</name>
    <dbReference type="NCBI Taxonomy" id="1033252"/>
    <lineage>
        <taxon>Eukaryota</taxon>
        <taxon>Fungi</taxon>
        <taxon>Dikarya</taxon>
        <taxon>Basidiomycota</taxon>
        <taxon>Agaricomycotina</taxon>
        <taxon>Agaricomycetes</taxon>
        <taxon>Agaricomycetidae</taxon>
        <taxon>Agaricales</taxon>
        <taxon>Marasmiineae</taxon>
        <taxon>Mycenaceae</taxon>
        <taxon>Mycena</taxon>
    </lineage>
</organism>
<proteinExistence type="predicted"/>
<comment type="caution">
    <text evidence="2">The sequence shown here is derived from an EMBL/GenBank/DDBJ whole genome shotgun (WGS) entry which is preliminary data.</text>
</comment>
<feature type="region of interest" description="Disordered" evidence="1">
    <location>
        <begin position="1"/>
        <end position="79"/>
    </location>
</feature>
<dbReference type="AlphaFoldDB" id="A0AAD7GRC7"/>
<feature type="region of interest" description="Disordered" evidence="1">
    <location>
        <begin position="771"/>
        <end position="894"/>
    </location>
</feature>
<feature type="compositionally biased region" description="Basic residues" evidence="1">
    <location>
        <begin position="884"/>
        <end position="894"/>
    </location>
</feature>
<dbReference type="EMBL" id="JARKIB010000505">
    <property type="protein sequence ID" value="KAJ7702937.1"/>
    <property type="molecule type" value="Genomic_DNA"/>
</dbReference>
<feature type="compositionally biased region" description="Basic and acidic residues" evidence="1">
    <location>
        <begin position="860"/>
        <end position="883"/>
    </location>
</feature>
<evidence type="ECO:0000313" key="2">
    <source>
        <dbReference type="EMBL" id="KAJ7702937.1"/>
    </source>
</evidence>
<feature type="compositionally biased region" description="Pro residues" evidence="1">
    <location>
        <begin position="53"/>
        <end position="64"/>
    </location>
</feature>
<gene>
    <name evidence="2" type="ORF">B0H16DRAFT_1748003</name>
</gene>
<feature type="region of interest" description="Disordered" evidence="1">
    <location>
        <begin position="92"/>
        <end position="117"/>
    </location>
</feature>
<reference evidence="2" key="1">
    <citation type="submission" date="2023-03" db="EMBL/GenBank/DDBJ databases">
        <title>Massive genome expansion in bonnet fungi (Mycena s.s.) driven by repeated elements and novel gene families across ecological guilds.</title>
        <authorList>
            <consortium name="Lawrence Berkeley National Laboratory"/>
            <person name="Harder C.B."/>
            <person name="Miyauchi S."/>
            <person name="Viragh M."/>
            <person name="Kuo A."/>
            <person name="Thoen E."/>
            <person name="Andreopoulos B."/>
            <person name="Lu D."/>
            <person name="Skrede I."/>
            <person name="Drula E."/>
            <person name="Henrissat B."/>
            <person name="Morin E."/>
            <person name="Kohler A."/>
            <person name="Barry K."/>
            <person name="LaButti K."/>
            <person name="Morin E."/>
            <person name="Salamov A."/>
            <person name="Lipzen A."/>
            <person name="Mereny Z."/>
            <person name="Hegedus B."/>
            <person name="Baldrian P."/>
            <person name="Stursova M."/>
            <person name="Weitz H."/>
            <person name="Taylor A."/>
            <person name="Grigoriev I.V."/>
            <person name="Nagy L.G."/>
            <person name="Martin F."/>
            <person name="Kauserud H."/>
        </authorList>
    </citation>
    <scope>NUCLEOTIDE SEQUENCE</scope>
    <source>
        <strain evidence="2">CBHHK182m</strain>
    </source>
</reference>
<dbReference type="PANTHER" id="PTHR48125">
    <property type="entry name" value="LP07818P1"/>
    <property type="match status" value="1"/>
</dbReference>
<accession>A0AAD7GRC7</accession>
<dbReference type="Proteomes" id="UP001215598">
    <property type="component" value="Unassembled WGS sequence"/>
</dbReference>